<dbReference type="Gene3D" id="3.30.1050.10">
    <property type="entry name" value="SCP2 sterol-binding domain"/>
    <property type="match status" value="1"/>
</dbReference>
<evidence type="ECO:0008006" key="3">
    <source>
        <dbReference type="Google" id="ProtNLM"/>
    </source>
</evidence>
<reference evidence="1 2" key="1">
    <citation type="submission" date="2022-01" db="EMBL/GenBank/DDBJ databases">
        <title>Desulfofustis limnae sp. nov., a novel mesophilic sulfate-reducing bacterium isolated from marsh soil.</title>
        <authorList>
            <person name="Watanabe M."/>
            <person name="Takahashi A."/>
            <person name="Kojima H."/>
            <person name="Fukui M."/>
        </authorList>
    </citation>
    <scope>NUCLEOTIDE SEQUENCE [LARGE SCALE GENOMIC DNA]</scope>
    <source>
        <strain evidence="1 2">PPLL</strain>
    </source>
</reference>
<evidence type="ECO:0000313" key="2">
    <source>
        <dbReference type="Proteomes" id="UP000830055"/>
    </source>
</evidence>
<sequence length="103" mass="11623">MIEQIFATLPEQFRASAVKAPVSYYFSLDDIKKTVVLSPDRCHVEHGRTIEAADCVCKTSTDFFLKIWEEDYRPGMGDFLTGKIKTNNPDLLKTFLAAFGKNA</sequence>
<gene>
    <name evidence="1" type="ORF">DPPLL_26670</name>
</gene>
<protein>
    <recommendedName>
        <fullName evidence="3">SCP2 domain-containing protein</fullName>
    </recommendedName>
</protein>
<proteinExistence type="predicted"/>
<organism evidence="1 2">
    <name type="scientific">Desulfofustis limnaeus</name>
    <dbReference type="NCBI Taxonomy" id="2740163"/>
    <lineage>
        <taxon>Bacteria</taxon>
        <taxon>Pseudomonadati</taxon>
        <taxon>Thermodesulfobacteriota</taxon>
        <taxon>Desulfobulbia</taxon>
        <taxon>Desulfobulbales</taxon>
        <taxon>Desulfocapsaceae</taxon>
        <taxon>Desulfofustis</taxon>
    </lineage>
</organism>
<dbReference type="InterPro" id="IPR036527">
    <property type="entry name" value="SCP2_sterol-bd_dom_sf"/>
</dbReference>
<evidence type="ECO:0000313" key="1">
    <source>
        <dbReference type="EMBL" id="BDD88302.1"/>
    </source>
</evidence>
<dbReference type="RefSeq" id="WP_284151679.1">
    <property type="nucleotide sequence ID" value="NZ_AP025516.1"/>
</dbReference>
<accession>A0ABN6MB35</accession>
<keyword evidence="2" id="KW-1185">Reference proteome</keyword>
<dbReference type="Proteomes" id="UP000830055">
    <property type="component" value="Chromosome"/>
</dbReference>
<dbReference type="EMBL" id="AP025516">
    <property type="protein sequence ID" value="BDD88302.1"/>
    <property type="molecule type" value="Genomic_DNA"/>
</dbReference>
<name>A0ABN6MB35_9BACT</name>